<dbReference type="Proteomes" id="UP000199103">
    <property type="component" value="Chromosome I"/>
</dbReference>
<proteinExistence type="predicted"/>
<feature type="domain" description="NADPH-dependent reductive aminase-like C-terminal" evidence="1">
    <location>
        <begin position="26"/>
        <end position="146"/>
    </location>
</feature>
<dbReference type="InterPro" id="IPR013328">
    <property type="entry name" value="6PGD_dom2"/>
</dbReference>
<accession>A0A1H1MSE9</accession>
<name>A0A1H1MSE9_9ACTN</name>
<reference evidence="2 3" key="1">
    <citation type="submission" date="2016-10" db="EMBL/GenBank/DDBJ databases">
        <authorList>
            <person name="de Groot N.N."/>
        </authorList>
    </citation>
    <scope>NUCLEOTIDE SEQUENCE [LARGE SCALE GENOMIC DNA]</scope>
    <source>
        <strain evidence="2 3">DSM 21800</strain>
    </source>
</reference>
<dbReference type="Pfam" id="PF21761">
    <property type="entry name" value="RedAm-like_C"/>
    <property type="match status" value="1"/>
</dbReference>
<evidence type="ECO:0000313" key="3">
    <source>
        <dbReference type="Proteomes" id="UP000199103"/>
    </source>
</evidence>
<keyword evidence="3" id="KW-1185">Reference proteome</keyword>
<dbReference type="Gene3D" id="1.10.1040.10">
    <property type="entry name" value="N-(1-d-carboxylethyl)-l-norvaline Dehydrogenase, domain 2"/>
    <property type="match status" value="1"/>
</dbReference>
<dbReference type="EMBL" id="LT629772">
    <property type="protein sequence ID" value="SDR89771.1"/>
    <property type="molecule type" value="Genomic_DNA"/>
</dbReference>
<gene>
    <name evidence="2" type="ORF">SAMN04489812_0246</name>
</gene>
<dbReference type="RefSeq" id="WP_091518592.1">
    <property type="nucleotide sequence ID" value="NZ_LT629772.1"/>
</dbReference>
<organism evidence="2 3">
    <name type="scientific">Microlunatus soli</name>
    <dbReference type="NCBI Taxonomy" id="630515"/>
    <lineage>
        <taxon>Bacteria</taxon>
        <taxon>Bacillati</taxon>
        <taxon>Actinomycetota</taxon>
        <taxon>Actinomycetes</taxon>
        <taxon>Propionibacteriales</taxon>
        <taxon>Propionibacteriaceae</taxon>
        <taxon>Microlunatus</taxon>
    </lineage>
</organism>
<evidence type="ECO:0000313" key="2">
    <source>
        <dbReference type="EMBL" id="SDR89771.1"/>
    </source>
</evidence>
<dbReference type="STRING" id="630515.SAMN04489812_0246"/>
<dbReference type="AlphaFoldDB" id="A0A1H1MSE9"/>
<protein>
    <recommendedName>
        <fullName evidence="1">NADPH-dependent reductive aminase-like C-terminal domain-containing protein</fullName>
    </recommendedName>
</protein>
<evidence type="ECO:0000259" key="1">
    <source>
        <dbReference type="Pfam" id="PF21761"/>
    </source>
</evidence>
<sequence length="151" mass="16424">MWIRSRRKRCRHECGNRPRARPDGTEPGTAALYDLAMLSAMYVMFTGFLHGAALTGSAGISAKDFADRAIPFLTAMTGGMAAMAETVDRADYATDVQPLEWTELDTLIRACREAGISSAPIVLVDELVRAQIDQGHGAEAFARIHQGLIQD</sequence>
<dbReference type="InterPro" id="IPR048666">
    <property type="entry name" value="RedAm-like_C"/>
</dbReference>